<dbReference type="AlphaFoldDB" id="A0A6A5FX09"/>
<accession>A0A6A5FX09</accession>
<gene>
    <name evidence="2" type="ORF">GCK72_023596</name>
</gene>
<dbReference type="KEGG" id="crq:GCK72_023596"/>
<dbReference type="CTD" id="78777690"/>
<proteinExistence type="predicted"/>
<sequence>MAKGKDNQGKRNQEKNEMMMWTGTGIKENDRYRKDLTIGNSELPPTDVVAGLIDCWKPCPLVCIRAY</sequence>
<dbReference type="GeneID" id="78777690"/>
<name>A0A6A5FX09_CAERE</name>
<reference evidence="2 3" key="1">
    <citation type="submission" date="2019-12" db="EMBL/GenBank/DDBJ databases">
        <title>Chromosome-level assembly of the Caenorhabditis remanei genome.</title>
        <authorList>
            <person name="Teterina A.A."/>
            <person name="Willis J.H."/>
            <person name="Phillips P.C."/>
        </authorList>
    </citation>
    <scope>NUCLEOTIDE SEQUENCE [LARGE SCALE GENOMIC DNA]</scope>
    <source>
        <strain evidence="2 3">PX506</strain>
        <tissue evidence="2">Whole organism</tissue>
    </source>
</reference>
<dbReference type="Proteomes" id="UP000483820">
    <property type="component" value="Chromosome X"/>
</dbReference>
<evidence type="ECO:0000313" key="2">
    <source>
        <dbReference type="EMBL" id="KAF1747136.1"/>
    </source>
</evidence>
<protein>
    <submittedName>
        <fullName evidence="2">Uncharacterized protein</fullName>
    </submittedName>
</protein>
<feature type="region of interest" description="Disordered" evidence="1">
    <location>
        <begin position="1"/>
        <end position="23"/>
    </location>
</feature>
<evidence type="ECO:0000256" key="1">
    <source>
        <dbReference type="SAM" id="MobiDB-lite"/>
    </source>
</evidence>
<feature type="compositionally biased region" description="Basic and acidic residues" evidence="1">
    <location>
        <begin position="1"/>
        <end position="17"/>
    </location>
</feature>
<evidence type="ECO:0000313" key="3">
    <source>
        <dbReference type="Proteomes" id="UP000483820"/>
    </source>
</evidence>
<dbReference type="RefSeq" id="XP_053579028.1">
    <property type="nucleotide sequence ID" value="XM_053735462.1"/>
</dbReference>
<dbReference type="EMBL" id="WUAV01000006">
    <property type="protein sequence ID" value="KAF1747136.1"/>
    <property type="molecule type" value="Genomic_DNA"/>
</dbReference>
<organism evidence="2 3">
    <name type="scientific">Caenorhabditis remanei</name>
    <name type="common">Caenorhabditis vulgaris</name>
    <dbReference type="NCBI Taxonomy" id="31234"/>
    <lineage>
        <taxon>Eukaryota</taxon>
        <taxon>Metazoa</taxon>
        <taxon>Ecdysozoa</taxon>
        <taxon>Nematoda</taxon>
        <taxon>Chromadorea</taxon>
        <taxon>Rhabditida</taxon>
        <taxon>Rhabditina</taxon>
        <taxon>Rhabditomorpha</taxon>
        <taxon>Rhabditoidea</taxon>
        <taxon>Rhabditidae</taxon>
        <taxon>Peloderinae</taxon>
        <taxon>Caenorhabditis</taxon>
    </lineage>
</organism>
<comment type="caution">
    <text evidence="2">The sequence shown here is derived from an EMBL/GenBank/DDBJ whole genome shotgun (WGS) entry which is preliminary data.</text>
</comment>